<dbReference type="InterPro" id="IPR023298">
    <property type="entry name" value="ATPase_P-typ_TM_dom_sf"/>
</dbReference>
<dbReference type="InterPro" id="IPR006068">
    <property type="entry name" value="ATPase_P-typ_cation-transptr_C"/>
</dbReference>
<evidence type="ECO:0000259" key="10">
    <source>
        <dbReference type="Pfam" id="PF00689"/>
    </source>
</evidence>
<evidence type="ECO:0000256" key="7">
    <source>
        <dbReference type="ARBA" id="ARBA00023136"/>
    </source>
</evidence>
<dbReference type="Proteomes" id="UP000199226">
    <property type="component" value="Unassembled WGS sequence"/>
</dbReference>
<dbReference type="STRING" id="990371.SAMN05421813_10171"/>
<feature type="transmembrane region" description="Helical" evidence="8">
    <location>
        <begin position="737"/>
        <end position="757"/>
    </location>
</feature>
<evidence type="ECO:0000256" key="8">
    <source>
        <dbReference type="SAM" id="Phobius"/>
    </source>
</evidence>
<dbReference type="SFLD" id="SFLDG00002">
    <property type="entry name" value="C1.7:_P-type_atpase_like"/>
    <property type="match status" value="1"/>
</dbReference>
<feature type="transmembrane region" description="Helical" evidence="8">
    <location>
        <begin position="249"/>
        <end position="274"/>
    </location>
</feature>
<dbReference type="OrthoDB" id="9770315at2"/>
<dbReference type="Gene3D" id="3.40.1110.10">
    <property type="entry name" value="Calcium-transporting ATPase, cytoplasmic domain N"/>
    <property type="match status" value="1"/>
</dbReference>
<evidence type="ECO:0000313" key="12">
    <source>
        <dbReference type="Proteomes" id="UP000199226"/>
    </source>
</evidence>
<dbReference type="PRINTS" id="PR00119">
    <property type="entry name" value="CATATPASE"/>
</dbReference>
<dbReference type="SFLD" id="SFLDF00027">
    <property type="entry name" value="p-type_atpase"/>
    <property type="match status" value="1"/>
</dbReference>
<comment type="subcellular location">
    <subcellularLocation>
        <location evidence="1">Membrane</location>
        <topology evidence="1">Multi-pass membrane protein</topology>
    </subcellularLocation>
</comment>
<dbReference type="Gene3D" id="2.70.150.10">
    <property type="entry name" value="Calcium-transporting ATPase, cytoplasmic transduction domain A"/>
    <property type="match status" value="1"/>
</dbReference>
<feature type="transmembrane region" description="Helical" evidence="8">
    <location>
        <begin position="800"/>
        <end position="819"/>
    </location>
</feature>
<dbReference type="InterPro" id="IPR001757">
    <property type="entry name" value="P_typ_ATPase"/>
</dbReference>
<protein>
    <submittedName>
        <fullName evidence="11">Ca2+-transporting ATPase</fullName>
    </submittedName>
</protein>
<evidence type="ECO:0000259" key="9">
    <source>
        <dbReference type="Pfam" id="PF00122"/>
    </source>
</evidence>
<feature type="transmembrane region" description="Helical" evidence="8">
    <location>
        <begin position="213"/>
        <end position="237"/>
    </location>
</feature>
<feature type="transmembrane region" description="Helical" evidence="8">
    <location>
        <begin position="627"/>
        <end position="649"/>
    </location>
</feature>
<dbReference type="Pfam" id="PF00122">
    <property type="entry name" value="E1-E2_ATPase"/>
    <property type="match status" value="1"/>
</dbReference>
<dbReference type="SUPFAM" id="SSF81660">
    <property type="entry name" value="Metal cation-transporting ATPase, ATP-binding domain N"/>
    <property type="match status" value="1"/>
</dbReference>
<feature type="transmembrane region" description="Helical" evidence="8">
    <location>
        <begin position="41"/>
        <end position="59"/>
    </location>
</feature>
<feature type="transmembrane region" description="Helical" evidence="8">
    <location>
        <begin position="65"/>
        <end position="84"/>
    </location>
</feature>
<gene>
    <name evidence="11" type="ORF">SAMN05421813_10171</name>
</gene>
<sequence>MSKNPFPFTGLSSAEAKKRQKDLVLPGKQQSEFIIILKETVFEPIFILLIASAVVYLLLGEFSEAIFLLSAVILVSTISFFQTFRTRKALSLLEVLTASKTKVIRDGEVLEIFSEEIVPGDFLISEEGSVVAADGLIVHCNDFAVNESVLTGESFSVSKSTAKDNNIVFQGTLAVSGLAVYEVTATGADSRAAQLAKLAKEIKTEKPPLYKQILSFVKSMTIIGMVCFLLVLGFYYFQTQKFLDSLLMALTLAMSILPEEIPVAFTTFMALGAWKLSKTGILVKGLNTVETLGAATVICIDKTGTITENKMELASIYNHQTKEIFNAKQIKEQKTLNEVTEYGMWASEPVPFDPMEIALHDLYKKLTLRDARADFKMIHEYPLDGQPPMMTHIFENKDGERHLATKGAPEAIMNVSDLDVSEKKLINSKIKDLASQGFRVLGVGKTSLKGNSFPEKQQDFSFTFLGLLAFYDPPKENIAKVFDQFYNAGIAVKIITGDNALTTSAIAKQCGFKAAEKTLDGKELIEMSDKELLRLADEVNIYTRMFPEAKLRIINILKQKGHVVAMTGDGVNDSLALKSSHIGIAMGKRGSEVARQAASLILIDDDLSHMVEAIAIGRRIYENLKKAIQYIISIHIPIILIVTIPLLLFWKYTNIFSPVHVIFLELIMGPTCSIIFENEPIEANSMNKPPRKLSSTFFAFNELSISIIQGIIITASCLGMGYYYMANEYSIAEVRTIIYSTLIFSNIFLTLTNRSFYYSVFTTIRYKNPLIPLILGVSLLILLLSIYYSPIRNIFEFVPLPLTELSYCLFAAFTGVMWVEIFKFIKRRIQSV</sequence>
<evidence type="ECO:0000313" key="11">
    <source>
        <dbReference type="EMBL" id="SDL64656.1"/>
    </source>
</evidence>
<dbReference type="Pfam" id="PF13246">
    <property type="entry name" value="Cation_ATPase"/>
    <property type="match status" value="1"/>
</dbReference>
<feature type="transmembrane region" description="Helical" evidence="8">
    <location>
        <begin position="655"/>
        <end position="676"/>
    </location>
</feature>
<dbReference type="SUPFAM" id="SSF81665">
    <property type="entry name" value="Calcium ATPase, transmembrane domain M"/>
    <property type="match status" value="1"/>
</dbReference>
<keyword evidence="5" id="KW-1278">Translocase</keyword>
<dbReference type="InterPro" id="IPR036412">
    <property type="entry name" value="HAD-like_sf"/>
</dbReference>
<evidence type="ECO:0000256" key="5">
    <source>
        <dbReference type="ARBA" id="ARBA00022967"/>
    </source>
</evidence>
<dbReference type="SUPFAM" id="SSF81653">
    <property type="entry name" value="Calcium ATPase, transduction domain A"/>
    <property type="match status" value="1"/>
</dbReference>
<evidence type="ECO:0000256" key="2">
    <source>
        <dbReference type="ARBA" id="ARBA00022692"/>
    </source>
</evidence>
<dbReference type="InterPro" id="IPR023214">
    <property type="entry name" value="HAD_sf"/>
</dbReference>
<evidence type="ECO:0000256" key="3">
    <source>
        <dbReference type="ARBA" id="ARBA00022741"/>
    </source>
</evidence>
<dbReference type="GO" id="GO:0016887">
    <property type="term" value="F:ATP hydrolysis activity"/>
    <property type="evidence" value="ECO:0007669"/>
    <property type="project" value="InterPro"/>
</dbReference>
<dbReference type="SUPFAM" id="SSF56784">
    <property type="entry name" value="HAD-like"/>
    <property type="match status" value="1"/>
</dbReference>
<dbReference type="PRINTS" id="PR00120">
    <property type="entry name" value="HATPASE"/>
</dbReference>
<evidence type="ECO:0000256" key="6">
    <source>
        <dbReference type="ARBA" id="ARBA00022989"/>
    </source>
</evidence>
<dbReference type="PROSITE" id="PS00154">
    <property type="entry name" value="ATPASE_E1_E2"/>
    <property type="match status" value="1"/>
</dbReference>
<dbReference type="PANTHER" id="PTHR42861">
    <property type="entry name" value="CALCIUM-TRANSPORTING ATPASE"/>
    <property type="match status" value="1"/>
</dbReference>
<dbReference type="SFLD" id="SFLDS00003">
    <property type="entry name" value="Haloacid_Dehalogenase"/>
    <property type="match status" value="1"/>
</dbReference>
<dbReference type="Gene3D" id="1.20.1110.10">
    <property type="entry name" value="Calcium-transporting ATPase, transmembrane domain"/>
    <property type="match status" value="1"/>
</dbReference>
<feature type="domain" description="P-type ATPase A" evidence="9">
    <location>
        <begin position="96"/>
        <end position="199"/>
    </location>
</feature>
<dbReference type="Pfam" id="PF00689">
    <property type="entry name" value="Cation_ATPase_C"/>
    <property type="match status" value="1"/>
</dbReference>
<organism evidence="11 12">
    <name type="scientific">Daejeonella rubra</name>
    <dbReference type="NCBI Taxonomy" id="990371"/>
    <lineage>
        <taxon>Bacteria</taxon>
        <taxon>Pseudomonadati</taxon>
        <taxon>Bacteroidota</taxon>
        <taxon>Sphingobacteriia</taxon>
        <taxon>Sphingobacteriales</taxon>
        <taxon>Sphingobacteriaceae</taxon>
        <taxon>Daejeonella</taxon>
    </lineage>
</organism>
<name>A0A1G9LRS5_9SPHI</name>
<evidence type="ECO:0000256" key="4">
    <source>
        <dbReference type="ARBA" id="ARBA00022840"/>
    </source>
</evidence>
<dbReference type="InterPro" id="IPR008250">
    <property type="entry name" value="ATPase_P-typ_transduc_dom_A_sf"/>
</dbReference>
<dbReference type="NCBIfam" id="TIGR01494">
    <property type="entry name" value="ATPase_P-type"/>
    <property type="match status" value="2"/>
</dbReference>
<keyword evidence="6 8" id="KW-1133">Transmembrane helix</keyword>
<keyword evidence="12" id="KW-1185">Reference proteome</keyword>
<feature type="domain" description="Cation-transporting P-type ATPase C-terminal" evidence="10">
    <location>
        <begin position="655"/>
        <end position="825"/>
    </location>
</feature>
<dbReference type="Gene3D" id="3.40.50.1000">
    <property type="entry name" value="HAD superfamily/HAD-like"/>
    <property type="match status" value="1"/>
</dbReference>
<dbReference type="RefSeq" id="WP_090697461.1">
    <property type="nucleotide sequence ID" value="NZ_FNHH01000001.1"/>
</dbReference>
<evidence type="ECO:0000256" key="1">
    <source>
        <dbReference type="ARBA" id="ARBA00004141"/>
    </source>
</evidence>
<keyword evidence="2 8" id="KW-0812">Transmembrane</keyword>
<dbReference type="GO" id="GO:0016020">
    <property type="term" value="C:membrane"/>
    <property type="evidence" value="ECO:0007669"/>
    <property type="project" value="UniProtKB-SubCell"/>
</dbReference>
<dbReference type="AlphaFoldDB" id="A0A1G9LRS5"/>
<dbReference type="InterPro" id="IPR018303">
    <property type="entry name" value="ATPase_P-typ_P_site"/>
</dbReference>
<dbReference type="InterPro" id="IPR044492">
    <property type="entry name" value="P_typ_ATPase_HD_dom"/>
</dbReference>
<keyword evidence="3" id="KW-0547">Nucleotide-binding</keyword>
<dbReference type="InterPro" id="IPR023299">
    <property type="entry name" value="ATPase_P-typ_cyto_dom_N"/>
</dbReference>
<reference evidence="12" key="1">
    <citation type="submission" date="2016-10" db="EMBL/GenBank/DDBJ databases">
        <authorList>
            <person name="Varghese N."/>
            <person name="Submissions S."/>
        </authorList>
    </citation>
    <scope>NUCLEOTIDE SEQUENCE [LARGE SCALE GENOMIC DNA]</scope>
    <source>
        <strain evidence="12">DSM 24536</strain>
    </source>
</reference>
<keyword evidence="4" id="KW-0067">ATP-binding</keyword>
<keyword evidence="7 8" id="KW-0472">Membrane</keyword>
<feature type="transmembrane region" description="Helical" evidence="8">
    <location>
        <begin position="697"/>
        <end position="725"/>
    </location>
</feature>
<dbReference type="GO" id="GO:0005524">
    <property type="term" value="F:ATP binding"/>
    <property type="evidence" value="ECO:0007669"/>
    <property type="project" value="UniProtKB-KW"/>
</dbReference>
<dbReference type="InterPro" id="IPR059000">
    <property type="entry name" value="ATPase_P-type_domA"/>
</dbReference>
<accession>A0A1G9LRS5</accession>
<dbReference type="EMBL" id="FNHH01000001">
    <property type="protein sequence ID" value="SDL64656.1"/>
    <property type="molecule type" value="Genomic_DNA"/>
</dbReference>
<feature type="transmembrane region" description="Helical" evidence="8">
    <location>
        <begin position="769"/>
        <end position="788"/>
    </location>
</feature>
<proteinExistence type="predicted"/>